<dbReference type="Pfam" id="PF12802">
    <property type="entry name" value="MarR_2"/>
    <property type="match status" value="1"/>
</dbReference>
<dbReference type="RefSeq" id="WP_200503537.1">
    <property type="nucleotide sequence ID" value="NZ_JAEDAJ010000011.1"/>
</dbReference>
<dbReference type="SUPFAM" id="SSF46785">
    <property type="entry name" value="Winged helix' DNA-binding domain"/>
    <property type="match status" value="1"/>
</dbReference>
<protein>
    <submittedName>
        <fullName evidence="2">Winged helix-turn-helix transcriptional regulator</fullName>
    </submittedName>
</protein>
<dbReference type="Gene3D" id="1.10.10.10">
    <property type="entry name" value="Winged helix-like DNA-binding domain superfamily/Winged helix DNA-binding domain"/>
    <property type="match status" value="1"/>
</dbReference>
<dbReference type="InterPro" id="IPR036390">
    <property type="entry name" value="WH_DNA-bd_sf"/>
</dbReference>
<dbReference type="InterPro" id="IPR000835">
    <property type="entry name" value="HTH_MarR-typ"/>
</dbReference>
<evidence type="ECO:0000259" key="1">
    <source>
        <dbReference type="Pfam" id="PF12802"/>
    </source>
</evidence>
<gene>
    <name evidence="2" type="ORF">I8D64_14640</name>
</gene>
<organism evidence="2 3">
    <name type="scientific">Brachybacterium halotolerans</name>
    <dbReference type="NCBI Taxonomy" id="2795215"/>
    <lineage>
        <taxon>Bacteria</taxon>
        <taxon>Bacillati</taxon>
        <taxon>Actinomycetota</taxon>
        <taxon>Actinomycetes</taxon>
        <taxon>Micrococcales</taxon>
        <taxon>Dermabacteraceae</taxon>
        <taxon>Brachybacterium</taxon>
    </lineage>
</organism>
<keyword evidence="3" id="KW-1185">Reference proteome</keyword>
<proteinExistence type="predicted"/>
<feature type="domain" description="HTH marR-type" evidence="1">
    <location>
        <begin position="43"/>
        <end position="89"/>
    </location>
</feature>
<evidence type="ECO:0000313" key="2">
    <source>
        <dbReference type="EMBL" id="MBK0332636.1"/>
    </source>
</evidence>
<dbReference type="EMBL" id="JAEDAJ010000011">
    <property type="protein sequence ID" value="MBK0332636.1"/>
    <property type="molecule type" value="Genomic_DNA"/>
</dbReference>
<reference evidence="2 3" key="1">
    <citation type="submission" date="2020-12" db="EMBL/GenBank/DDBJ databases">
        <title>Brachybacterium sp. MASK1Z-5, whole genome shotgun sequence.</title>
        <authorList>
            <person name="Tuo L."/>
        </authorList>
    </citation>
    <scope>NUCLEOTIDE SEQUENCE [LARGE SCALE GENOMIC DNA]</scope>
    <source>
        <strain evidence="2 3">MASK1Z-5</strain>
    </source>
</reference>
<sequence>MTANESGDPRADVESGRRLAGQYARLERFRRSHQQNMRLGTADLRILWLFTDGSPRTLKEIARELGLEQSTVNRQVNAAVADGLLEKTRPTAGSAFHVVSTEAGRGAFEKDVAISLQGYEAALRTLGEADSSQLLELLERFVEAYGSLAPGDDAS</sequence>
<accession>A0ABS1BDG5</accession>
<evidence type="ECO:0000313" key="3">
    <source>
        <dbReference type="Proteomes" id="UP000612352"/>
    </source>
</evidence>
<dbReference type="InterPro" id="IPR036388">
    <property type="entry name" value="WH-like_DNA-bd_sf"/>
</dbReference>
<name>A0ABS1BDG5_9MICO</name>
<comment type="caution">
    <text evidence="2">The sequence shown here is derived from an EMBL/GenBank/DDBJ whole genome shotgun (WGS) entry which is preliminary data.</text>
</comment>
<dbReference type="Proteomes" id="UP000612352">
    <property type="component" value="Unassembled WGS sequence"/>
</dbReference>